<dbReference type="Proteomes" id="UP000250235">
    <property type="component" value="Unassembled WGS sequence"/>
</dbReference>
<proteinExistence type="predicted"/>
<keyword evidence="3" id="KW-1185">Reference proteome</keyword>
<evidence type="ECO:0000256" key="1">
    <source>
        <dbReference type="SAM" id="MobiDB-lite"/>
    </source>
</evidence>
<dbReference type="EMBL" id="KQ997549">
    <property type="protein sequence ID" value="KZV44007.1"/>
    <property type="molecule type" value="Genomic_DNA"/>
</dbReference>
<feature type="region of interest" description="Disordered" evidence="1">
    <location>
        <begin position="236"/>
        <end position="270"/>
    </location>
</feature>
<evidence type="ECO:0000313" key="2">
    <source>
        <dbReference type="EMBL" id="KZV44007.1"/>
    </source>
</evidence>
<organism evidence="2 3">
    <name type="scientific">Dorcoceras hygrometricum</name>
    <dbReference type="NCBI Taxonomy" id="472368"/>
    <lineage>
        <taxon>Eukaryota</taxon>
        <taxon>Viridiplantae</taxon>
        <taxon>Streptophyta</taxon>
        <taxon>Embryophyta</taxon>
        <taxon>Tracheophyta</taxon>
        <taxon>Spermatophyta</taxon>
        <taxon>Magnoliopsida</taxon>
        <taxon>eudicotyledons</taxon>
        <taxon>Gunneridae</taxon>
        <taxon>Pentapetalae</taxon>
        <taxon>asterids</taxon>
        <taxon>lamiids</taxon>
        <taxon>Lamiales</taxon>
        <taxon>Gesneriaceae</taxon>
        <taxon>Didymocarpoideae</taxon>
        <taxon>Trichosporeae</taxon>
        <taxon>Loxocarpinae</taxon>
        <taxon>Dorcoceras</taxon>
    </lineage>
</organism>
<gene>
    <name evidence="2" type="ORF">F511_31182</name>
</gene>
<feature type="region of interest" description="Disordered" evidence="1">
    <location>
        <begin position="182"/>
        <end position="219"/>
    </location>
</feature>
<name>A0A2Z7CDT7_9LAMI</name>
<dbReference type="AlphaFoldDB" id="A0A2Z7CDT7"/>
<protein>
    <submittedName>
        <fullName evidence="2">Uncharacterized protein</fullName>
    </submittedName>
</protein>
<sequence length="298" mass="32909">MVVTKDVFAEAFGLPTEGMVRFIDLPTQSVAEMRMRFCSTDVSFKVPNKKNEMEVEYRLLHDIMAKALCTKAGSFDVILVATVHTSNRQSQGFAVQMSVMLERLVKADLGENIKMHPLKFLNHKSVLTYMNKNLAIGPSGESSKQIGETASAADSMQSLALTSRKKSTNWFGVIGFGIHRVSPSGENYKETEDTEEEAGEENYGDQAASNPGPAPEIPAEAENDFTLSTLESNVKSREVTKAQEVNNESSNVVRSEPEQPAQHSTPSAEKRIFAPVEIREINWVTHFLPKIDPADKGK</sequence>
<accession>A0A2Z7CDT7</accession>
<reference evidence="2 3" key="1">
    <citation type="journal article" date="2015" name="Proc. Natl. Acad. Sci. U.S.A.">
        <title>The resurrection genome of Boea hygrometrica: A blueprint for survival of dehydration.</title>
        <authorList>
            <person name="Xiao L."/>
            <person name="Yang G."/>
            <person name="Zhang L."/>
            <person name="Yang X."/>
            <person name="Zhao S."/>
            <person name="Ji Z."/>
            <person name="Zhou Q."/>
            <person name="Hu M."/>
            <person name="Wang Y."/>
            <person name="Chen M."/>
            <person name="Xu Y."/>
            <person name="Jin H."/>
            <person name="Xiao X."/>
            <person name="Hu G."/>
            <person name="Bao F."/>
            <person name="Hu Y."/>
            <person name="Wan P."/>
            <person name="Li L."/>
            <person name="Deng X."/>
            <person name="Kuang T."/>
            <person name="Xiang C."/>
            <person name="Zhu J.K."/>
            <person name="Oliver M.J."/>
            <person name="He Y."/>
        </authorList>
    </citation>
    <scope>NUCLEOTIDE SEQUENCE [LARGE SCALE GENOMIC DNA]</scope>
    <source>
        <strain evidence="3">cv. XS01</strain>
    </source>
</reference>
<feature type="compositionally biased region" description="Acidic residues" evidence="1">
    <location>
        <begin position="192"/>
        <end position="203"/>
    </location>
</feature>
<feature type="compositionally biased region" description="Polar residues" evidence="1">
    <location>
        <begin position="243"/>
        <end position="253"/>
    </location>
</feature>
<evidence type="ECO:0000313" key="3">
    <source>
        <dbReference type="Proteomes" id="UP000250235"/>
    </source>
</evidence>